<feature type="non-terminal residue" evidence="1">
    <location>
        <position position="121"/>
    </location>
</feature>
<evidence type="ECO:0000313" key="1">
    <source>
        <dbReference type="EMBL" id="KZP11073.1"/>
    </source>
</evidence>
<dbReference type="Proteomes" id="UP000076532">
    <property type="component" value="Unassembled WGS sequence"/>
</dbReference>
<name>A0A165ZYY1_9AGAM</name>
<keyword evidence="2" id="KW-1185">Reference proteome</keyword>
<gene>
    <name evidence="1" type="ORF">FIBSPDRAFT_712106</name>
</gene>
<dbReference type="OrthoDB" id="3363652at2759"/>
<organism evidence="1 2">
    <name type="scientific">Athelia psychrophila</name>
    <dbReference type="NCBI Taxonomy" id="1759441"/>
    <lineage>
        <taxon>Eukaryota</taxon>
        <taxon>Fungi</taxon>
        <taxon>Dikarya</taxon>
        <taxon>Basidiomycota</taxon>
        <taxon>Agaricomycotina</taxon>
        <taxon>Agaricomycetes</taxon>
        <taxon>Agaricomycetidae</taxon>
        <taxon>Atheliales</taxon>
        <taxon>Atheliaceae</taxon>
        <taxon>Athelia</taxon>
    </lineage>
</organism>
<sequence length="121" mass="13846">FCRATDPFNKKRVERILQLVEIGSDLTPEELERVRSLVAAHADIFAQSIMEVTPVKGAVHTLEIPTGKTFNKKINQRPLRAQERAYYYPRIDEMERAGVIRKIRPEDVKCCSPTTLAQKAH</sequence>
<dbReference type="AlphaFoldDB" id="A0A165ZYY1"/>
<feature type="non-terminal residue" evidence="1">
    <location>
        <position position="1"/>
    </location>
</feature>
<dbReference type="EMBL" id="KV417668">
    <property type="protein sequence ID" value="KZP11073.1"/>
    <property type="molecule type" value="Genomic_DNA"/>
</dbReference>
<proteinExistence type="predicted"/>
<protein>
    <submittedName>
        <fullName evidence="1">Uncharacterized protein</fullName>
    </submittedName>
</protein>
<accession>A0A165ZYY1</accession>
<evidence type="ECO:0000313" key="2">
    <source>
        <dbReference type="Proteomes" id="UP000076532"/>
    </source>
</evidence>
<reference evidence="1 2" key="1">
    <citation type="journal article" date="2016" name="Mol. Biol. Evol.">
        <title>Comparative Genomics of Early-Diverging Mushroom-Forming Fungi Provides Insights into the Origins of Lignocellulose Decay Capabilities.</title>
        <authorList>
            <person name="Nagy L.G."/>
            <person name="Riley R."/>
            <person name="Tritt A."/>
            <person name="Adam C."/>
            <person name="Daum C."/>
            <person name="Floudas D."/>
            <person name="Sun H."/>
            <person name="Yadav J.S."/>
            <person name="Pangilinan J."/>
            <person name="Larsson K.H."/>
            <person name="Matsuura K."/>
            <person name="Barry K."/>
            <person name="Labutti K."/>
            <person name="Kuo R."/>
            <person name="Ohm R.A."/>
            <person name="Bhattacharya S.S."/>
            <person name="Shirouzu T."/>
            <person name="Yoshinaga Y."/>
            <person name="Martin F.M."/>
            <person name="Grigoriev I.V."/>
            <person name="Hibbett D.S."/>
        </authorList>
    </citation>
    <scope>NUCLEOTIDE SEQUENCE [LARGE SCALE GENOMIC DNA]</scope>
    <source>
        <strain evidence="1 2">CBS 109695</strain>
    </source>
</reference>